<keyword evidence="9" id="KW-0934">Plastid</keyword>
<dbReference type="InterPro" id="IPR007816">
    <property type="entry name" value="ResB-like_domain"/>
</dbReference>
<dbReference type="AlphaFoldDB" id="A0A1Y9TM36"/>
<dbReference type="GO" id="GO:0009535">
    <property type="term" value="C:chloroplast thylakoid membrane"/>
    <property type="evidence" value="ECO:0007669"/>
    <property type="project" value="UniProtKB-SubCell"/>
</dbReference>
<feature type="transmembrane region" description="Helical" evidence="7">
    <location>
        <begin position="56"/>
        <end position="76"/>
    </location>
</feature>
<accession>A0A1Y9TM36</accession>
<dbReference type="GO" id="GO:0017004">
    <property type="term" value="P:cytochrome complex assembly"/>
    <property type="evidence" value="ECO:0007669"/>
    <property type="project" value="UniProtKB-UniRule"/>
</dbReference>
<keyword evidence="5 6" id="KW-0472">Membrane</keyword>
<evidence type="ECO:0000256" key="3">
    <source>
        <dbReference type="ARBA" id="ARBA00022748"/>
    </source>
</evidence>
<evidence type="ECO:0000256" key="4">
    <source>
        <dbReference type="ARBA" id="ARBA00022989"/>
    </source>
</evidence>
<feature type="domain" description="ResB-like" evidence="8">
    <location>
        <begin position="348"/>
        <end position="418"/>
    </location>
</feature>
<gene>
    <name evidence="6 9" type="primary">ccs1</name>
</gene>
<dbReference type="InterPro" id="IPR023494">
    <property type="entry name" value="Cyt_c_bgen_Ccs1/CcsB/ResB"/>
</dbReference>
<keyword evidence="6" id="KW-0793">Thylakoid</keyword>
<evidence type="ECO:0000313" key="9">
    <source>
        <dbReference type="EMBL" id="ARO90711.1"/>
    </source>
</evidence>
<feature type="transmembrane region" description="Helical" evidence="7">
    <location>
        <begin position="149"/>
        <end position="169"/>
    </location>
</feature>
<evidence type="ECO:0000259" key="8">
    <source>
        <dbReference type="Pfam" id="PF05140"/>
    </source>
</evidence>
<keyword evidence="2 6" id="KW-0812">Transmembrane</keyword>
<reference evidence="9" key="1">
    <citation type="submission" date="2017-03" db="EMBL/GenBank/DDBJ databases">
        <title>The new red algal subphylum Proteorhodophytina comprises the largest and most divergent plastid genomes known.</title>
        <authorList>
            <person name="Munoz-Gomez S.A."/>
            <person name="Mejia-Franco F.G."/>
            <person name="Durnin K."/>
            <person name="Morgan C."/>
            <person name="Grisdale C.J."/>
            <person name="Archibald J.M."/>
            <person name="Slamovits C.H."/>
        </authorList>
    </citation>
    <scope>NUCLEOTIDE SEQUENCE</scope>
    <source>
        <strain evidence="9">NIES-2742</strain>
    </source>
</reference>
<comment type="function">
    <text evidence="6">Required during biogenesis of c-type cytochromes (cytochrome c6 and cytochrome f) at the step of heme attachment.</text>
</comment>
<name>A0A1Y9TM36_9RHOD</name>
<keyword evidence="3 6" id="KW-0201">Cytochrome c-type biogenesis</keyword>
<evidence type="ECO:0000256" key="6">
    <source>
        <dbReference type="HAMAP-Rule" id="MF_01392"/>
    </source>
</evidence>
<evidence type="ECO:0000256" key="2">
    <source>
        <dbReference type="ARBA" id="ARBA00022692"/>
    </source>
</evidence>
<geneLocation type="chloroplast" evidence="9"/>
<feature type="transmembrane region" description="Helical" evidence="7">
    <location>
        <begin position="82"/>
        <end position="104"/>
    </location>
</feature>
<feature type="domain" description="ResB-like" evidence="8">
    <location>
        <begin position="140"/>
        <end position="270"/>
    </location>
</feature>
<evidence type="ECO:0000256" key="1">
    <source>
        <dbReference type="ARBA" id="ARBA00004141"/>
    </source>
</evidence>
<evidence type="ECO:0000256" key="7">
    <source>
        <dbReference type="SAM" id="Phobius"/>
    </source>
</evidence>
<comment type="subunit">
    <text evidence="6">May interact with CcsA.</text>
</comment>
<comment type="subcellular location">
    <subcellularLocation>
        <location evidence="1">Membrane</location>
        <topology evidence="1">Multi-pass membrane protein</topology>
    </subcellularLocation>
    <subcellularLocation>
        <location evidence="6">Plastid</location>
        <location evidence="6">Chloroplast thylakoid membrane</location>
        <topology evidence="6">Multi-pass membrane protein</topology>
    </subcellularLocation>
</comment>
<dbReference type="RefSeq" id="YP_009370222.1">
    <property type="nucleotide sequence ID" value="NC_034787.1"/>
</dbReference>
<protein>
    <recommendedName>
        <fullName evidence="6">Cytochrome c biogenesis protein Ccs1</fullName>
    </recommendedName>
</protein>
<comment type="similarity">
    <text evidence="6">Belongs to the Ccs1/CcsB family.</text>
</comment>
<evidence type="ECO:0000256" key="5">
    <source>
        <dbReference type="ARBA" id="ARBA00023136"/>
    </source>
</evidence>
<feature type="transmembrane region" description="Helical" evidence="7">
    <location>
        <begin position="370"/>
        <end position="390"/>
    </location>
</feature>
<feature type="domain" description="ResB-like" evidence="8">
    <location>
        <begin position="20"/>
        <end position="118"/>
    </location>
</feature>
<sequence>MENYVKQFRWSIVKILSNLSVAITLLSIILLLSLLGTIIEQDKDISFYQNTYSQQIFIPELLIWKIIILLGLNHVYSNTSFFLLLIILAISLITCTFSNQIPIFKISKTWSLVKTSKNDINLNFNSKLHYYTFQHYEYSYSYKGLIGRLAPMIVHASIVLILSGSMVGYSQGFMAQEFIPKGEFFHIQNTVNIGPLSYIPQNFNGKINNFFIEYNQNKISQYFSNISLLNDSNMILIKQSIFVNKPLAHQNITIYQTDWSLLGLRVQSSTQKTLQLFLQKINNKDIWITTIRNPTNNQEEFSLLISDLTGNIFLYNKYNKSIKYINLNMLGQLINQFTINHPIAYYNRIFKVVNLMTSTGLQIKSDPGTFLVYTGFFLLIISSICSYLSYCQVWIYRHKQYTQYKGITNRAIIYFDKEYKQIIKAL</sequence>
<keyword evidence="4 6" id="KW-1133">Transmembrane helix</keyword>
<feature type="transmembrane region" description="Helical" evidence="7">
    <location>
        <begin position="12"/>
        <end position="35"/>
    </location>
</feature>
<dbReference type="PANTHER" id="PTHR31566:SF0">
    <property type="entry name" value="CYTOCHROME C BIOGENESIS PROTEIN CCS1, CHLOROPLASTIC"/>
    <property type="match status" value="1"/>
</dbReference>
<keyword evidence="9" id="KW-0150">Chloroplast</keyword>
<dbReference type="Pfam" id="PF05140">
    <property type="entry name" value="ResB"/>
    <property type="match status" value="3"/>
</dbReference>
<organism evidence="9">
    <name type="scientific">Bulboplastis apyrenoidosa</name>
    <dbReference type="NCBI Taxonomy" id="1070855"/>
    <lineage>
        <taxon>Eukaryota</taxon>
        <taxon>Rhodophyta</taxon>
        <taxon>Rhodellophyceae</taxon>
        <taxon>Dixoniellales</taxon>
        <taxon>Dixoniellaceae</taxon>
        <taxon>Bulboplastis</taxon>
    </lineage>
</organism>
<dbReference type="HAMAP" id="MF_01392">
    <property type="entry name" value="CytC_Ccs1"/>
    <property type="match status" value="1"/>
</dbReference>
<dbReference type="GeneID" id="32887410"/>
<dbReference type="PANTHER" id="PTHR31566">
    <property type="entry name" value="CYTOCHROME C BIOGENESIS PROTEIN CCS1, CHLOROPLASTIC"/>
    <property type="match status" value="1"/>
</dbReference>
<dbReference type="EMBL" id="KY709209">
    <property type="protein sequence ID" value="ARO90711.1"/>
    <property type="molecule type" value="Genomic_DNA"/>
</dbReference>
<proteinExistence type="inferred from homology"/>